<feature type="region of interest" description="Disordered" evidence="1">
    <location>
        <begin position="1"/>
        <end position="22"/>
    </location>
</feature>
<reference evidence="2 3" key="2">
    <citation type="journal article" date="2016" name="ISME J.">
        <title>Characterization of the first cultured representative of Verrucomicrobia subdivision 5 indicates the proposal of a novel phylum.</title>
        <authorList>
            <person name="Spring S."/>
            <person name="Bunk B."/>
            <person name="Sproer C."/>
            <person name="Schumann P."/>
            <person name="Rohde M."/>
            <person name="Tindall B.J."/>
            <person name="Klenk H.P."/>
        </authorList>
    </citation>
    <scope>NUCLEOTIDE SEQUENCE [LARGE SCALE GENOMIC DNA]</scope>
    <source>
        <strain evidence="2 3">L21-Fru-AB</strain>
    </source>
</reference>
<organism evidence="2 3">
    <name type="scientific">Kiritimatiella glycovorans</name>
    <dbReference type="NCBI Taxonomy" id="1307763"/>
    <lineage>
        <taxon>Bacteria</taxon>
        <taxon>Pseudomonadati</taxon>
        <taxon>Kiritimatiellota</taxon>
        <taxon>Kiritimatiellia</taxon>
        <taxon>Kiritimatiellales</taxon>
        <taxon>Kiritimatiellaceae</taxon>
        <taxon>Kiritimatiella</taxon>
    </lineage>
</organism>
<evidence type="ECO:0000256" key="1">
    <source>
        <dbReference type="SAM" id="MobiDB-lite"/>
    </source>
</evidence>
<sequence length="113" mass="12580">MLLVAGCMPQQPAEQAPQGPADVSMAKHITAAHGVRIGEDEAADILVVETNAQVTVRFSQDFLGRVERDCLMVLRFSGPEKTFAKPEYLSFLDQLHAYLVLTPIRRREGSRRD</sequence>
<dbReference type="AlphaFoldDB" id="A0A0G3EEI1"/>
<evidence type="ECO:0000313" key="3">
    <source>
        <dbReference type="Proteomes" id="UP000035268"/>
    </source>
</evidence>
<dbReference type="Proteomes" id="UP000035268">
    <property type="component" value="Chromosome"/>
</dbReference>
<protein>
    <submittedName>
        <fullName evidence="2">Uncharacterized protein</fullName>
    </submittedName>
</protein>
<dbReference type="KEGG" id="vbl:L21SP4_01613"/>
<dbReference type="EMBL" id="CP010904">
    <property type="protein sequence ID" value="AKJ64856.1"/>
    <property type="molecule type" value="Genomic_DNA"/>
</dbReference>
<gene>
    <name evidence="2" type="ORF">L21SP4_01613</name>
</gene>
<accession>A0A0G3EEI1</accession>
<dbReference type="STRING" id="1307763.L21SP4_01613"/>
<evidence type="ECO:0000313" key="2">
    <source>
        <dbReference type="EMBL" id="AKJ64856.1"/>
    </source>
</evidence>
<reference evidence="3" key="1">
    <citation type="submission" date="2015-02" db="EMBL/GenBank/DDBJ databases">
        <title>Description and complete genome sequence of the first cultured representative of the subdivision 5 of the Verrucomicrobia phylum.</title>
        <authorList>
            <person name="Spring S."/>
            <person name="Bunk B."/>
            <person name="Sproer C."/>
            <person name="Klenk H.-P."/>
        </authorList>
    </citation>
    <scope>NUCLEOTIDE SEQUENCE [LARGE SCALE GENOMIC DNA]</scope>
    <source>
        <strain evidence="3">L21-Fru-AB</strain>
    </source>
</reference>
<name>A0A0G3EEI1_9BACT</name>
<proteinExistence type="predicted"/>
<keyword evidence="3" id="KW-1185">Reference proteome</keyword>
<feature type="compositionally biased region" description="Low complexity" evidence="1">
    <location>
        <begin position="9"/>
        <end position="21"/>
    </location>
</feature>